<dbReference type="Proteomes" id="UP001597045">
    <property type="component" value="Unassembled WGS sequence"/>
</dbReference>
<dbReference type="EMBL" id="JBHTIS010003481">
    <property type="protein sequence ID" value="MFD1051301.1"/>
    <property type="molecule type" value="Genomic_DNA"/>
</dbReference>
<reference evidence="3" key="1">
    <citation type="journal article" date="2019" name="Int. J. Syst. Evol. Microbiol.">
        <title>The Global Catalogue of Microorganisms (GCM) 10K type strain sequencing project: providing services to taxonomists for standard genome sequencing and annotation.</title>
        <authorList>
            <consortium name="The Broad Institute Genomics Platform"/>
            <consortium name="The Broad Institute Genome Sequencing Center for Infectious Disease"/>
            <person name="Wu L."/>
            <person name="Ma J."/>
        </authorList>
    </citation>
    <scope>NUCLEOTIDE SEQUENCE [LARGE SCALE GENOMIC DNA]</scope>
    <source>
        <strain evidence="3">JCM 31486</strain>
    </source>
</reference>
<organism evidence="2 3">
    <name type="scientific">Kibdelosporangium lantanae</name>
    <dbReference type="NCBI Taxonomy" id="1497396"/>
    <lineage>
        <taxon>Bacteria</taxon>
        <taxon>Bacillati</taxon>
        <taxon>Actinomycetota</taxon>
        <taxon>Actinomycetes</taxon>
        <taxon>Pseudonocardiales</taxon>
        <taxon>Pseudonocardiaceae</taxon>
        <taxon>Kibdelosporangium</taxon>
    </lineage>
</organism>
<accession>A0ABW3ML50</accession>
<sequence>VTLNVHPVPRLTTDQAVERLNATELPHRFFQDEATRRGAVLYRRYDGDYGLITPYIPSGRTEEE</sequence>
<dbReference type="InterPro" id="IPR038416">
    <property type="entry name" value="Ribosom_S30AE_C_sf"/>
</dbReference>
<evidence type="ECO:0000259" key="1">
    <source>
        <dbReference type="Pfam" id="PF16321"/>
    </source>
</evidence>
<evidence type="ECO:0000313" key="3">
    <source>
        <dbReference type="Proteomes" id="UP001597045"/>
    </source>
</evidence>
<proteinExistence type="predicted"/>
<feature type="domain" description="Sigma 54 modulation/S30EA ribosomal protein C-terminal" evidence="1">
    <location>
        <begin position="6"/>
        <end position="51"/>
    </location>
</feature>
<dbReference type="Gene3D" id="3.30.505.50">
    <property type="entry name" value="Sigma 54 modulation/S30EA ribosomal protein, C-terminal domain"/>
    <property type="match status" value="1"/>
</dbReference>
<evidence type="ECO:0000313" key="2">
    <source>
        <dbReference type="EMBL" id="MFD1051301.1"/>
    </source>
</evidence>
<keyword evidence="3" id="KW-1185">Reference proteome</keyword>
<dbReference type="InterPro" id="IPR032528">
    <property type="entry name" value="Ribosom_S30AE_C"/>
</dbReference>
<dbReference type="Pfam" id="PF16321">
    <property type="entry name" value="Ribosom_S30AE_C"/>
    <property type="match status" value="1"/>
</dbReference>
<protein>
    <submittedName>
        <fullName evidence="2">Sigma 54 modulation/S30EA ribosomal C-terminal domain-containing protein</fullName>
    </submittedName>
</protein>
<comment type="caution">
    <text evidence="2">The sequence shown here is derived from an EMBL/GenBank/DDBJ whole genome shotgun (WGS) entry which is preliminary data.</text>
</comment>
<gene>
    <name evidence="2" type="ORF">ACFQ1S_40055</name>
</gene>
<feature type="non-terminal residue" evidence="2">
    <location>
        <position position="1"/>
    </location>
</feature>
<name>A0ABW3ML50_9PSEU</name>